<name>A0A6A5TPP4_9PLEO</name>
<dbReference type="EMBL" id="ML976998">
    <property type="protein sequence ID" value="KAF1954611.1"/>
    <property type="molecule type" value="Genomic_DNA"/>
</dbReference>
<dbReference type="PANTHER" id="PTHR42085">
    <property type="entry name" value="F-BOX DOMAIN-CONTAINING PROTEIN"/>
    <property type="match status" value="1"/>
</dbReference>
<evidence type="ECO:0000313" key="2">
    <source>
        <dbReference type="Proteomes" id="UP000800035"/>
    </source>
</evidence>
<evidence type="ECO:0000313" key="1">
    <source>
        <dbReference type="EMBL" id="KAF1954611.1"/>
    </source>
</evidence>
<dbReference type="InterPro" id="IPR038883">
    <property type="entry name" value="AN11006-like"/>
</dbReference>
<reference evidence="1" key="1">
    <citation type="journal article" date="2020" name="Stud. Mycol.">
        <title>101 Dothideomycetes genomes: a test case for predicting lifestyles and emergence of pathogens.</title>
        <authorList>
            <person name="Haridas S."/>
            <person name="Albert R."/>
            <person name="Binder M."/>
            <person name="Bloem J."/>
            <person name="Labutti K."/>
            <person name="Salamov A."/>
            <person name="Andreopoulos B."/>
            <person name="Baker S."/>
            <person name="Barry K."/>
            <person name="Bills G."/>
            <person name="Bluhm B."/>
            <person name="Cannon C."/>
            <person name="Castanera R."/>
            <person name="Culley D."/>
            <person name="Daum C."/>
            <person name="Ezra D."/>
            <person name="Gonzalez J."/>
            <person name="Henrissat B."/>
            <person name="Kuo A."/>
            <person name="Liang C."/>
            <person name="Lipzen A."/>
            <person name="Lutzoni F."/>
            <person name="Magnuson J."/>
            <person name="Mondo S."/>
            <person name="Nolan M."/>
            <person name="Ohm R."/>
            <person name="Pangilinan J."/>
            <person name="Park H.-J."/>
            <person name="Ramirez L."/>
            <person name="Alfaro M."/>
            <person name="Sun H."/>
            <person name="Tritt A."/>
            <person name="Yoshinaga Y."/>
            <person name="Zwiers L.-H."/>
            <person name="Turgeon B."/>
            <person name="Goodwin S."/>
            <person name="Spatafora J."/>
            <person name="Crous P."/>
            <person name="Grigoriev I."/>
        </authorList>
    </citation>
    <scope>NUCLEOTIDE SEQUENCE</scope>
    <source>
        <strain evidence="1">CBS 675.92</strain>
    </source>
</reference>
<dbReference type="PANTHER" id="PTHR42085:SF1">
    <property type="entry name" value="F-BOX DOMAIN-CONTAINING PROTEIN"/>
    <property type="match status" value="1"/>
</dbReference>
<sequence length="498" mass="57646">MALSIRIKKKTSSPAIAGEPSFVTTMPAELRNEVYKLLFLDDEPLVVMEPQDHRNFGIDATPPATKFLSPSIGLLRTCRQVYHEAIGVLYSGNSFHVTAPPYSHNIYASQIWYTVNWLEGIGRNLKLVRNVDVDIDPICSAECIEAEEEVSQDGEEENEGKDRQLDILPIVKFLWNKSTSRRFKLSFINGGGKVHTNYFIDDDDDFRPTDAKLMNNVLRSLVVSDTLNIKQYGKHERIIYGIFIDKSQGHGEVVYSSSRFSEKTSFPHPFSIKKQGKSLAWIDLWEQETDYQRLPKHIRKKIVRYAIKNADPITMDIDRNTASGLDLNLLRINSSLRERTKLRFADWNQLTLRMTTTERVTSFGNFHHLRQWCRSSLSRMVPDVFEESQWDRTHYVEFVLRFELNYMSTLHDLRINILDFIQVTSMFDSEMRVVFLLKCHSNGPVYEQKCTMELQKLQDACRNFFQLLGKKDLYSGVRDCAALWFDGNGLPLLAVWKT</sequence>
<gene>
    <name evidence="1" type="ORF">CC80DRAFT_567200</name>
</gene>
<dbReference type="AlphaFoldDB" id="A0A6A5TPP4"/>
<proteinExistence type="predicted"/>
<dbReference type="Proteomes" id="UP000800035">
    <property type="component" value="Unassembled WGS sequence"/>
</dbReference>
<organism evidence="1 2">
    <name type="scientific">Byssothecium circinans</name>
    <dbReference type="NCBI Taxonomy" id="147558"/>
    <lineage>
        <taxon>Eukaryota</taxon>
        <taxon>Fungi</taxon>
        <taxon>Dikarya</taxon>
        <taxon>Ascomycota</taxon>
        <taxon>Pezizomycotina</taxon>
        <taxon>Dothideomycetes</taxon>
        <taxon>Pleosporomycetidae</taxon>
        <taxon>Pleosporales</taxon>
        <taxon>Massarineae</taxon>
        <taxon>Massarinaceae</taxon>
        <taxon>Byssothecium</taxon>
    </lineage>
</organism>
<dbReference type="OrthoDB" id="3798351at2759"/>
<keyword evidence="2" id="KW-1185">Reference proteome</keyword>
<protein>
    <submittedName>
        <fullName evidence="1">Uncharacterized protein</fullName>
    </submittedName>
</protein>
<accession>A0A6A5TPP4</accession>